<dbReference type="Pfam" id="PF13692">
    <property type="entry name" value="Glyco_trans_1_4"/>
    <property type="match status" value="1"/>
</dbReference>
<evidence type="ECO:0000313" key="2">
    <source>
        <dbReference type="Proteomes" id="UP000708298"/>
    </source>
</evidence>
<sequence length="561" mass="61085">MPEPDPEPIIATTLFGFIEQVTRERIKGWVHDAQSLQTRVTLLVTANDKLLARVLADRLRPDVRDAGIGDGRYGFDLEIKGLSPFETHVIAVQRESDMVHLDRSPITLEAAVQFNAAFRAQCAALLANAPDDAALTERIDFIAEQAELLMQQRAHRRSRPVERTALRQIKWRWTGAGPQSAATDAHPLLPRALVIDETMPVLSRDAGSNAVLSHMRSLQRLGFEVNFVAADMAPDATGVLQDAGVIGCHSPWHGSVEEVLRREHGSFDFVYLHRAQIAASYLGLIRRHQPRARLVYSVADLHCLRLARQARVEDRPELMDLARRFQLVELRAAAAADAVITHSTHEAALLRQQVAGANIHVVPWAVAPQPTPVPFAARRGLAFIGHYGHAPNLEAARWLVDEIMPRVHEIDPSVSCLLAGSDMPDDLMRTRPGIEVIGQVDQLSDVFDRVRLTIAPMLYGAGIKGKVLESLARGVPCVCTPVAAEGLDLPAGLEALVSTGVEAVAATILRLHEDEALNHACAEAGLSYIAAGLSETRIDELMRGAAGLAADRTVKLVPGPG</sequence>
<dbReference type="SUPFAM" id="SSF53756">
    <property type="entry name" value="UDP-Glycosyltransferase/glycogen phosphorylase"/>
    <property type="match status" value="1"/>
</dbReference>
<dbReference type="AlphaFoldDB" id="A0A964E071"/>
<accession>A0A964E071</accession>
<dbReference type="RefSeq" id="WP_227322690.1">
    <property type="nucleotide sequence ID" value="NZ_JAESVB010000009.1"/>
</dbReference>
<protein>
    <submittedName>
        <fullName evidence="1">Glycosyltransferase</fullName>
    </submittedName>
</protein>
<proteinExistence type="predicted"/>
<comment type="caution">
    <text evidence="1">The sequence shown here is derived from an EMBL/GenBank/DDBJ whole genome shotgun (WGS) entry which is preliminary data.</text>
</comment>
<reference evidence="1" key="2">
    <citation type="submission" date="2021-01" db="EMBL/GenBank/DDBJ databases">
        <authorList>
            <person name="Mieszkin S."/>
            <person name="Pouder E."/>
            <person name="Alain K."/>
        </authorList>
    </citation>
    <scope>NUCLEOTIDE SEQUENCE</scope>
    <source>
        <strain evidence="1">HW T2.11</strain>
    </source>
</reference>
<dbReference type="Gene3D" id="3.40.50.2000">
    <property type="entry name" value="Glycogen Phosphorylase B"/>
    <property type="match status" value="2"/>
</dbReference>
<gene>
    <name evidence="1" type="ORF">ASILVAE211_17715</name>
</gene>
<name>A0A964E071_9PROT</name>
<keyword evidence="2" id="KW-1185">Reference proteome</keyword>
<reference evidence="1" key="1">
    <citation type="journal article" date="2021" name="Microorganisms">
        <title>Acidisoma silvae sp. nov. and Acidisomacellulosilytica sp. nov., Two Acidophilic Bacteria Isolated from Decaying Wood, Hydrolyzing Cellulose and Producing Poly-3-hydroxybutyrate.</title>
        <authorList>
            <person name="Mieszkin S."/>
            <person name="Pouder E."/>
            <person name="Uroz S."/>
            <person name="Simon-Colin C."/>
            <person name="Alain K."/>
        </authorList>
    </citation>
    <scope>NUCLEOTIDE SEQUENCE</scope>
    <source>
        <strain evidence="1">HW T2.11</strain>
    </source>
</reference>
<organism evidence="1 2">
    <name type="scientific">Acidisoma silvae</name>
    <dbReference type="NCBI Taxonomy" id="2802396"/>
    <lineage>
        <taxon>Bacteria</taxon>
        <taxon>Pseudomonadati</taxon>
        <taxon>Pseudomonadota</taxon>
        <taxon>Alphaproteobacteria</taxon>
        <taxon>Acetobacterales</taxon>
        <taxon>Acidocellaceae</taxon>
        <taxon>Acidisoma</taxon>
    </lineage>
</organism>
<evidence type="ECO:0000313" key="1">
    <source>
        <dbReference type="EMBL" id="MCB8877036.1"/>
    </source>
</evidence>
<dbReference type="EMBL" id="JAESVB010000009">
    <property type="protein sequence ID" value="MCB8877036.1"/>
    <property type="molecule type" value="Genomic_DNA"/>
</dbReference>
<dbReference type="Proteomes" id="UP000708298">
    <property type="component" value="Unassembled WGS sequence"/>
</dbReference>